<dbReference type="SUPFAM" id="SSF55979">
    <property type="entry name" value="DNA clamp"/>
    <property type="match status" value="3"/>
</dbReference>
<dbReference type="Pfam" id="PF02768">
    <property type="entry name" value="DNA_pol3_beta_3"/>
    <property type="match status" value="1"/>
</dbReference>
<keyword evidence="7 9" id="KW-0239">DNA-directed DNA polymerase</keyword>
<dbReference type="EMBL" id="NQWI01000028">
    <property type="protein sequence ID" value="PDW03509.1"/>
    <property type="molecule type" value="Genomic_DNA"/>
</dbReference>
<dbReference type="InterPro" id="IPR001001">
    <property type="entry name" value="DNA_polIII_beta"/>
</dbReference>
<dbReference type="Pfam" id="PF00712">
    <property type="entry name" value="DNA_pol3_beta"/>
    <property type="match status" value="1"/>
</dbReference>
<protein>
    <recommendedName>
        <fullName evidence="9">Beta sliding clamp</fullName>
    </recommendedName>
</protein>
<dbReference type="GO" id="GO:0003677">
    <property type="term" value="F:DNA binding"/>
    <property type="evidence" value="ECO:0007669"/>
    <property type="project" value="UniProtKB-UniRule"/>
</dbReference>
<evidence type="ECO:0000256" key="3">
    <source>
        <dbReference type="ARBA" id="ARBA00022490"/>
    </source>
</evidence>
<dbReference type="PANTHER" id="PTHR30478:SF0">
    <property type="entry name" value="BETA SLIDING CLAMP"/>
    <property type="match status" value="1"/>
</dbReference>
<dbReference type="PANTHER" id="PTHR30478">
    <property type="entry name" value="DNA POLYMERASE III SUBUNIT BETA"/>
    <property type="match status" value="1"/>
</dbReference>
<comment type="function">
    <text evidence="9">Confers DNA tethering and processivity to DNA polymerases and other proteins. Acts as a clamp, forming a ring around DNA (a reaction catalyzed by the clamp-loading complex) which diffuses in an ATP-independent manner freely and bidirectionally along dsDNA. Initially characterized for its ability to contact the catalytic subunit of DNA polymerase III (Pol III), a complex, multichain enzyme responsible for most of the replicative synthesis in bacteria; Pol III exhibits 3'-5' exonuclease proofreading activity. The beta chain is required for initiation of replication as well as for processivity of DNA replication.</text>
</comment>
<feature type="domain" description="DNA polymerase III beta sliding clamp central" evidence="11">
    <location>
        <begin position="131"/>
        <end position="247"/>
    </location>
</feature>
<evidence type="ECO:0000256" key="1">
    <source>
        <dbReference type="ARBA" id="ARBA00004496"/>
    </source>
</evidence>
<evidence type="ECO:0000259" key="11">
    <source>
        <dbReference type="Pfam" id="PF02767"/>
    </source>
</evidence>
<feature type="domain" description="DNA polymerase III beta sliding clamp N-terminal" evidence="10">
    <location>
        <begin position="1"/>
        <end position="120"/>
    </location>
</feature>
<keyword evidence="3 9" id="KW-0963">Cytoplasm</keyword>
<organism evidence="13 14">
    <name type="scientific">Candidatus Viridilinea mediisalina</name>
    <dbReference type="NCBI Taxonomy" id="2024553"/>
    <lineage>
        <taxon>Bacteria</taxon>
        <taxon>Bacillati</taxon>
        <taxon>Chloroflexota</taxon>
        <taxon>Chloroflexia</taxon>
        <taxon>Chloroflexales</taxon>
        <taxon>Chloroflexineae</taxon>
        <taxon>Oscillochloridaceae</taxon>
        <taxon>Candidatus Viridilinea</taxon>
    </lineage>
</organism>
<gene>
    <name evidence="13" type="primary">dnaN</name>
    <name evidence="13" type="ORF">CJ255_08485</name>
</gene>
<dbReference type="Gene3D" id="3.70.10.10">
    <property type="match status" value="1"/>
</dbReference>
<sequence length="377" mass="40103">MKLTCLQENLKRGLATVSHAVAGKSTLPVLSNVLLACDGGRLKLAATNLEVGITHWIGAQIEEEGAITVPAKLLTDVVGSLPNDRITITLDARTQTITIQCGRFTTNIKGIEAEEFPNIPTISDQQPAASLPPDVLREAIDQVVFAAASDDSRPVLAGVLVRLNENRLFMAAADGFRLATRTVTMPEPVEAQIEFIVPARTLAELSRIASETQGVLSLTVAAGGSQVLFHTENTELVSRLIDGRFPDVERIIPQQYTTRTILETSELTKAVKLASFFASASQNVVKLTMEPGGDLGPGRLTISANAAEVGDNTGELDGMITGDGGQIALNVKYLAELLGAIKSAQIAIETQTAQSPGVFRPVGSEGYIHIIMPMSIR</sequence>
<evidence type="ECO:0000313" key="13">
    <source>
        <dbReference type="EMBL" id="PDW03509.1"/>
    </source>
</evidence>
<evidence type="ECO:0000256" key="6">
    <source>
        <dbReference type="ARBA" id="ARBA00022705"/>
    </source>
</evidence>
<evidence type="ECO:0000256" key="7">
    <source>
        <dbReference type="ARBA" id="ARBA00022932"/>
    </source>
</evidence>
<dbReference type="InterPro" id="IPR022634">
    <property type="entry name" value="DNA_polIII_beta_N"/>
</dbReference>
<comment type="subcellular location">
    <subcellularLocation>
        <location evidence="1 9">Cytoplasm</location>
    </subcellularLocation>
</comment>
<keyword evidence="14" id="KW-1185">Reference proteome</keyword>
<keyword evidence="8" id="KW-0238">DNA-binding</keyword>
<name>A0A2A6RKU5_9CHLR</name>
<reference evidence="14" key="1">
    <citation type="submission" date="2017-08" db="EMBL/GenBank/DDBJ databases">
        <authorList>
            <person name="Grouzdev D.S."/>
            <person name="Gaisin V.A."/>
            <person name="Rysina M.S."/>
            <person name="Gorlenko V.M."/>
        </authorList>
    </citation>
    <scope>NUCLEOTIDE SEQUENCE [LARGE SCALE GENOMIC DNA]</scope>
    <source>
        <strain evidence="14">Kir15-3F</strain>
    </source>
</reference>
<keyword evidence="4 9" id="KW-0808">Transferase</keyword>
<evidence type="ECO:0000256" key="8">
    <source>
        <dbReference type="ARBA" id="ARBA00023125"/>
    </source>
</evidence>
<dbReference type="PIRSF" id="PIRSF000804">
    <property type="entry name" value="DNA_pol_III_b"/>
    <property type="match status" value="1"/>
</dbReference>
<keyword evidence="6 9" id="KW-0235">DNA replication</keyword>
<evidence type="ECO:0000313" key="14">
    <source>
        <dbReference type="Proteomes" id="UP000220527"/>
    </source>
</evidence>
<comment type="caution">
    <text evidence="13">The sequence shown here is derived from an EMBL/GenBank/DDBJ whole genome shotgun (WGS) entry which is preliminary data.</text>
</comment>
<dbReference type="GO" id="GO:0005737">
    <property type="term" value="C:cytoplasm"/>
    <property type="evidence" value="ECO:0007669"/>
    <property type="project" value="UniProtKB-SubCell"/>
</dbReference>
<dbReference type="GO" id="GO:0003887">
    <property type="term" value="F:DNA-directed DNA polymerase activity"/>
    <property type="evidence" value="ECO:0007669"/>
    <property type="project" value="UniProtKB-UniRule"/>
</dbReference>
<dbReference type="CDD" id="cd00140">
    <property type="entry name" value="beta_clamp"/>
    <property type="match status" value="1"/>
</dbReference>
<feature type="domain" description="DNA polymerase III beta sliding clamp C-terminal" evidence="12">
    <location>
        <begin position="250"/>
        <end position="374"/>
    </location>
</feature>
<dbReference type="Pfam" id="PF02767">
    <property type="entry name" value="DNA_pol3_beta_2"/>
    <property type="match status" value="1"/>
</dbReference>
<evidence type="ECO:0000256" key="4">
    <source>
        <dbReference type="ARBA" id="ARBA00022679"/>
    </source>
</evidence>
<comment type="subunit">
    <text evidence="9">Forms a ring-shaped head-to-tail homodimer around DNA.</text>
</comment>
<evidence type="ECO:0000256" key="5">
    <source>
        <dbReference type="ARBA" id="ARBA00022695"/>
    </source>
</evidence>
<evidence type="ECO:0000259" key="10">
    <source>
        <dbReference type="Pfam" id="PF00712"/>
    </source>
</evidence>
<evidence type="ECO:0000256" key="9">
    <source>
        <dbReference type="PIRNR" id="PIRNR000804"/>
    </source>
</evidence>
<dbReference type="InterPro" id="IPR022637">
    <property type="entry name" value="DNA_polIII_beta_cen"/>
</dbReference>
<proteinExistence type="inferred from homology"/>
<accession>A0A2A6RKU5</accession>
<dbReference type="GO" id="GO:0008408">
    <property type="term" value="F:3'-5' exonuclease activity"/>
    <property type="evidence" value="ECO:0007669"/>
    <property type="project" value="InterPro"/>
</dbReference>
<dbReference type="Gene3D" id="3.10.150.10">
    <property type="entry name" value="DNA Polymerase III, subunit A, domain 2"/>
    <property type="match status" value="1"/>
</dbReference>
<evidence type="ECO:0000256" key="2">
    <source>
        <dbReference type="ARBA" id="ARBA00010752"/>
    </source>
</evidence>
<comment type="similarity">
    <text evidence="2 9">Belongs to the beta sliding clamp family.</text>
</comment>
<dbReference type="Proteomes" id="UP000220527">
    <property type="component" value="Unassembled WGS sequence"/>
</dbReference>
<evidence type="ECO:0000259" key="12">
    <source>
        <dbReference type="Pfam" id="PF02768"/>
    </source>
</evidence>
<dbReference type="InterPro" id="IPR022635">
    <property type="entry name" value="DNA_polIII_beta_C"/>
</dbReference>
<dbReference type="InterPro" id="IPR046938">
    <property type="entry name" value="DNA_clamp_sf"/>
</dbReference>
<dbReference type="OrthoDB" id="8421503at2"/>
<dbReference type="GO" id="GO:0009360">
    <property type="term" value="C:DNA polymerase III complex"/>
    <property type="evidence" value="ECO:0007669"/>
    <property type="project" value="InterPro"/>
</dbReference>
<keyword evidence="5 9" id="KW-0548">Nucleotidyltransferase</keyword>
<dbReference type="NCBIfam" id="TIGR00663">
    <property type="entry name" value="dnan"/>
    <property type="match status" value="1"/>
</dbReference>
<dbReference type="GO" id="GO:0006271">
    <property type="term" value="P:DNA strand elongation involved in DNA replication"/>
    <property type="evidence" value="ECO:0007669"/>
    <property type="project" value="TreeGrafter"/>
</dbReference>
<dbReference type="AlphaFoldDB" id="A0A2A6RKU5"/>
<dbReference type="RefSeq" id="WP_097643676.1">
    <property type="nucleotide sequence ID" value="NZ_NQWI01000028.1"/>
</dbReference>
<dbReference type="SMART" id="SM00480">
    <property type="entry name" value="POL3Bc"/>
    <property type="match status" value="1"/>
</dbReference>